<evidence type="ECO:0000256" key="1">
    <source>
        <dbReference type="ARBA" id="ARBA00004236"/>
    </source>
</evidence>
<keyword evidence="6 10" id="KW-0067">ATP-binding</keyword>
<dbReference type="PROSITE" id="PS50893">
    <property type="entry name" value="ABC_TRANSPORTER_2"/>
    <property type="match status" value="1"/>
</dbReference>
<accession>A0A1W1VNE3</accession>
<evidence type="ECO:0000256" key="8">
    <source>
        <dbReference type="ARBA" id="ARBA00023136"/>
    </source>
</evidence>
<keyword evidence="5" id="KW-0547">Nucleotide-binding</keyword>
<evidence type="ECO:0000259" key="9">
    <source>
        <dbReference type="PROSITE" id="PS50893"/>
    </source>
</evidence>
<dbReference type="InterPro" id="IPR003593">
    <property type="entry name" value="AAA+_ATPase"/>
</dbReference>
<dbReference type="GO" id="GO:0005886">
    <property type="term" value="C:plasma membrane"/>
    <property type="evidence" value="ECO:0007669"/>
    <property type="project" value="UniProtKB-SubCell"/>
</dbReference>
<comment type="subcellular location">
    <subcellularLocation>
        <location evidence="1">Cell membrane</location>
    </subcellularLocation>
</comment>
<dbReference type="InterPro" id="IPR027417">
    <property type="entry name" value="P-loop_NTPase"/>
</dbReference>
<keyword evidence="11" id="KW-1185">Reference proteome</keyword>
<dbReference type="GO" id="GO:0016887">
    <property type="term" value="F:ATP hydrolysis activity"/>
    <property type="evidence" value="ECO:0007669"/>
    <property type="project" value="InterPro"/>
</dbReference>
<keyword evidence="4" id="KW-1003">Cell membrane</keyword>
<dbReference type="InterPro" id="IPR017871">
    <property type="entry name" value="ABC_transporter-like_CS"/>
</dbReference>
<comment type="similarity">
    <text evidence="2">Belongs to the ABC transporter superfamily.</text>
</comment>
<sequence length="310" mass="34863">MCPDIVVEARGLVKSYNGIPAVKGINFVIKARECVGFLGPNGAGKTTTVKMIYCFLPLTAGELYVLGLDARHHQRAIKAQLGVVPQEDNLDPELTVKENLLLYASYFDLPSKVARQRAEELIAFIDLQEKADTRVEELSGGMKRRLAIARALLNNPKLLILDEPTTGLDPEARRLIWEKLRQLKERGVTLLLTTHYMEEAAYLCDRLLIMNEGRILAEGSPGKLVSQHIGQEVIELAPVKERWAEKITSALASKLTGYQLVGETLFLYTNDGRGIWQEMRKRHQYLHHQILRPATLEDVFLKLAGRGLTR</sequence>
<evidence type="ECO:0000256" key="6">
    <source>
        <dbReference type="ARBA" id="ARBA00022840"/>
    </source>
</evidence>
<dbReference type="STRING" id="698762.SAMN00808754_1042"/>
<dbReference type="Gene3D" id="3.40.50.300">
    <property type="entry name" value="P-loop containing nucleotide triphosphate hydrolases"/>
    <property type="match status" value="1"/>
</dbReference>
<dbReference type="PROSITE" id="PS00211">
    <property type="entry name" value="ABC_TRANSPORTER_1"/>
    <property type="match status" value="1"/>
</dbReference>
<gene>
    <name evidence="10" type="ORF">SAMN00808754_1042</name>
</gene>
<evidence type="ECO:0000313" key="10">
    <source>
        <dbReference type="EMBL" id="SMB94474.1"/>
    </source>
</evidence>
<dbReference type="PANTHER" id="PTHR42711">
    <property type="entry name" value="ABC TRANSPORTER ATP-BINDING PROTEIN"/>
    <property type="match status" value="1"/>
</dbReference>
<evidence type="ECO:0000313" key="11">
    <source>
        <dbReference type="Proteomes" id="UP000192569"/>
    </source>
</evidence>
<evidence type="ECO:0000256" key="4">
    <source>
        <dbReference type="ARBA" id="ARBA00022475"/>
    </source>
</evidence>
<dbReference type="PANTHER" id="PTHR42711:SF5">
    <property type="entry name" value="ABC TRANSPORTER ATP-BINDING PROTEIN NATA"/>
    <property type="match status" value="1"/>
</dbReference>
<proteinExistence type="inferred from homology"/>
<keyword evidence="3" id="KW-0813">Transport</keyword>
<dbReference type="AlphaFoldDB" id="A0A1W1VNE3"/>
<dbReference type="Proteomes" id="UP000192569">
    <property type="component" value="Chromosome I"/>
</dbReference>
<reference evidence="10 11" key="1">
    <citation type="submission" date="2017-04" db="EMBL/GenBank/DDBJ databases">
        <authorList>
            <person name="Afonso C.L."/>
            <person name="Miller P.J."/>
            <person name="Scott M.A."/>
            <person name="Spackman E."/>
            <person name="Goraichik I."/>
            <person name="Dimitrov K.M."/>
            <person name="Suarez D.L."/>
            <person name="Swayne D.E."/>
        </authorList>
    </citation>
    <scope>NUCLEOTIDE SEQUENCE [LARGE SCALE GENOMIC DNA]</scope>
    <source>
        <strain evidence="10 11">ToBE</strain>
    </source>
</reference>
<keyword evidence="7" id="KW-1278">Translocase</keyword>
<dbReference type="FunFam" id="3.40.50.300:FF:000589">
    <property type="entry name" value="ABC transporter, ATP-binding subunit"/>
    <property type="match status" value="1"/>
</dbReference>
<dbReference type="InterPro" id="IPR003439">
    <property type="entry name" value="ABC_transporter-like_ATP-bd"/>
</dbReference>
<dbReference type="SMART" id="SM00382">
    <property type="entry name" value="AAA"/>
    <property type="match status" value="1"/>
</dbReference>
<dbReference type="GO" id="GO:0005524">
    <property type="term" value="F:ATP binding"/>
    <property type="evidence" value="ECO:0007669"/>
    <property type="project" value="UniProtKB-KW"/>
</dbReference>
<evidence type="ECO:0000256" key="3">
    <source>
        <dbReference type="ARBA" id="ARBA00022448"/>
    </source>
</evidence>
<evidence type="ECO:0000256" key="2">
    <source>
        <dbReference type="ARBA" id="ARBA00005417"/>
    </source>
</evidence>
<evidence type="ECO:0000256" key="7">
    <source>
        <dbReference type="ARBA" id="ARBA00022967"/>
    </source>
</evidence>
<dbReference type="SUPFAM" id="SSF52540">
    <property type="entry name" value="P-loop containing nucleoside triphosphate hydrolases"/>
    <property type="match status" value="1"/>
</dbReference>
<organism evidence="10 11">
    <name type="scientific">Thermanaeromonas toyohensis ToBE</name>
    <dbReference type="NCBI Taxonomy" id="698762"/>
    <lineage>
        <taxon>Bacteria</taxon>
        <taxon>Bacillati</taxon>
        <taxon>Bacillota</taxon>
        <taxon>Clostridia</taxon>
        <taxon>Neomoorellales</taxon>
        <taxon>Neomoorellaceae</taxon>
        <taxon>Thermanaeromonas</taxon>
    </lineage>
</organism>
<dbReference type="EMBL" id="LT838272">
    <property type="protein sequence ID" value="SMB94474.1"/>
    <property type="molecule type" value="Genomic_DNA"/>
</dbReference>
<dbReference type="Pfam" id="PF00005">
    <property type="entry name" value="ABC_tran"/>
    <property type="match status" value="1"/>
</dbReference>
<evidence type="ECO:0000256" key="5">
    <source>
        <dbReference type="ARBA" id="ARBA00022741"/>
    </source>
</evidence>
<feature type="domain" description="ABC transporter" evidence="9">
    <location>
        <begin position="7"/>
        <end position="237"/>
    </location>
</feature>
<protein>
    <submittedName>
        <fullName evidence="10">Lipooligosaccharide transport system ATP-binding protein</fullName>
    </submittedName>
</protein>
<keyword evidence="8" id="KW-0472">Membrane</keyword>
<dbReference type="InterPro" id="IPR050763">
    <property type="entry name" value="ABC_transporter_ATP-binding"/>
</dbReference>
<name>A0A1W1VNE3_9FIRM</name>